<accession>A0ABD6BXW2</accession>
<evidence type="ECO:0000313" key="4">
    <source>
        <dbReference type="Proteomes" id="UP001597185"/>
    </source>
</evidence>
<proteinExistence type="predicted"/>
<name>A0ABD6BXW2_9EURY</name>
<keyword evidence="1" id="KW-0175">Coiled coil</keyword>
<gene>
    <name evidence="3" type="ORF">ACFR9T_04935</name>
</gene>
<dbReference type="RefSeq" id="WP_256416637.1">
    <property type="nucleotide sequence ID" value="NZ_JANHDL010000001.1"/>
</dbReference>
<comment type="caution">
    <text evidence="3">The sequence shown here is derived from an EMBL/GenBank/DDBJ whole genome shotgun (WGS) entry which is preliminary data.</text>
</comment>
<evidence type="ECO:0000256" key="1">
    <source>
        <dbReference type="SAM" id="Coils"/>
    </source>
</evidence>
<evidence type="ECO:0000256" key="2">
    <source>
        <dbReference type="SAM" id="Phobius"/>
    </source>
</evidence>
<feature type="transmembrane region" description="Helical" evidence="2">
    <location>
        <begin position="15"/>
        <end position="40"/>
    </location>
</feature>
<keyword evidence="4" id="KW-1185">Reference proteome</keyword>
<dbReference type="EMBL" id="JBHUDB010000001">
    <property type="protein sequence ID" value="MFD1569931.1"/>
    <property type="molecule type" value="Genomic_DNA"/>
</dbReference>
<keyword evidence="2" id="KW-0812">Transmembrane</keyword>
<sequence>MTSALPISIDDIVDAAFMLLTTAVGFLLGGVVGLVVGLFAGHAYLGLLSRVADLEATVNALIREKETLRERVETLEDRDGT</sequence>
<dbReference type="AlphaFoldDB" id="A0ABD6BXW2"/>
<reference evidence="3 4" key="1">
    <citation type="journal article" date="2019" name="Int. J. Syst. Evol. Microbiol.">
        <title>The Global Catalogue of Microorganisms (GCM) 10K type strain sequencing project: providing services to taxonomists for standard genome sequencing and annotation.</title>
        <authorList>
            <consortium name="The Broad Institute Genomics Platform"/>
            <consortium name="The Broad Institute Genome Sequencing Center for Infectious Disease"/>
            <person name="Wu L."/>
            <person name="Ma J."/>
        </authorList>
    </citation>
    <scope>NUCLEOTIDE SEQUENCE [LARGE SCALE GENOMIC DNA]</scope>
    <source>
        <strain evidence="3 4">CGMCC 1.12689</strain>
    </source>
</reference>
<organism evidence="3 4">
    <name type="scientific">Halorubrum laminariae</name>
    <dbReference type="NCBI Taxonomy" id="1433523"/>
    <lineage>
        <taxon>Archaea</taxon>
        <taxon>Methanobacteriati</taxon>
        <taxon>Methanobacteriota</taxon>
        <taxon>Stenosarchaea group</taxon>
        <taxon>Halobacteria</taxon>
        <taxon>Halobacteriales</taxon>
        <taxon>Haloferacaceae</taxon>
        <taxon>Halorubrum</taxon>
    </lineage>
</organism>
<evidence type="ECO:0000313" key="3">
    <source>
        <dbReference type="EMBL" id="MFD1569931.1"/>
    </source>
</evidence>
<protein>
    <submittedName>
        <fullName evidence="3">Uncharacterized protein</fullName>
    </submittedName>
</protein>
<keyword evidence="2" id="KW-1133">Transmembrane helix</keyword>
<keyword evidence="2" id="KW-0472">Membrane</keyword>
<feature type="coiled-coil region" evidence="1">
    <location>
        <begin position="51"/>
        <end position="78"/>
    </location>
</feature>
<dbReference type="Proteomes" id="UP001597185">
    <property type="component" value="Unassembled WGS sequence"/>
</dbReference>